<protein>
    <submittedName>
        <fullName evidence="1">Uncharacterized protein</fullName>
    </submittedName>
</protein>
<reference evidence="2" key="1">
    <citation type="journal article" date="2019" name="Int. J. Syst. Evol. Microbiol.">
        <title>The Global Catalogue of Microorganisms (GCM) 10K type strain sequencing project: providing services to taxonomists for standard genome sequencing and annotation.</title>
        <authorList>
            <consortium name="The Broad Institute Genomics Platform"/>
            <consortium name="The Broad Institute Genome Sequencing Center for Infectious Disease"/>
            <person name="Wu L."/>
            <person name="Ma J."/>
        </authorList>
    </citation>
    <scope>NUCLEOTIDE SEQUENCE [LARGE SCALE GENOMIC DNA]</scope>
    <source>
        <strain evidence="2">JCM 17388</strain>
    </source>
</reference>
<evidence type="ECO:0000313" key="1">
    <source>
        <dbReference type="EMBL" id="GAA4205413.1"/>
    </source>
</evidence>
<dbReference type="Proteomes" id="UP001501251">
    <property type="component" value="Unassembled WGS sequence"/>
</dbReference>
<sequence>MLLVSRPDPLLDLIHRTPAAAELLAWPFDFDISRTDHPEAVRLASGDALEAVAGDGAGGTFFLCGEAAGERPVLYADSEGQAGLIGRDLTAAIQLIARVPYWRDCLVRASGGLEAMCSVVAELEREYDDNSIDLDTCRTSLAGSLTLNLPPMVDVLARLLETVTRPGFVLLNEWGDAYEPISR</sequence>
<dbReference type="EMBL" id="BAABAQ010000014">
    <property type="protein sequence ID" value="GAA4205413.1"/>
    <property type="molecule type" value="Genomic_DNA"/>
</dbReference>
<keyword evidence="2" id="KW-1185">Reference proteome</keyword>
<proteinExistence type="predicted"/>
<gene>
    <name evidence="1" type="ORF">GCM10022252_65960</name>
</gene>
<organism evidence="1 2">
    <name type="scientific">Streptosporangium oxazolinicum</name>
    <dbReference type="NCBI Taxonomy" id="909287"/>
    <lineage>
        <taxon>Bacteria</taxon>
        <taxon>Bacillati</taxon>
        <taxon>Actinomycetota</taxon>
        <taxon>Actinomycetes</taxon>
        <taxon>Streptosporangiales</taxon>
        <taxon>Streptosporangiaceae</taxon>
        <taxon>Streptosporangium</taxon>
    </lineage>
</organism>
<comment type="caution">
    <text evidence="1">The sequence shown here is derived from an EMBL/GenBank/DDBJ whole genome shotgun (WGS) entry which is preliminary data.</text>
</comment>
<evidence type="ECO:0000313" key="2">
    <source>
        <dbReference type="Proteomes" id="UP001501251"/>
    </source>
</evidence>
<name>A0ABP8BF86_9ACTN</name>
<accession>A0ABP8BF86</accession>